<evidence type="ECO:0000313" key="7">
    <source>
        <dbReference type="EMBL" id="EDK46952.1"/>
    </source>
</evidence>
<dbReference type="InterPro" id="IPR046985">
    <property type="entry name" value="IP5"/>
</dbReference>
<dbReference type="Pfam" id="PF02383">
    <property type="entry name" value="Syja_N"/>
    <property type="match status" value="1"/>
</dbReference>
<dbReference type="InParanoid" id="A5E694"/>
<gene>
    <name evidence="7" type="ORF">LELG_05133</name>
</gene>
<comment type="similarity">
    <text evidence="1">Belongs to the synaptojanin family.</text>
</comment>
<feature type="compositionally biased region" description="Polar residues" evidence="5">
    <location>
        <begin position="1079"/>
        <end position="1097"/>
    </location>
</feature>
<feature type="compositionally biased region" description="Acidic residues" evidence="5">
    <location>
        <begin position="1138"/>
        <end position="1150"/>
    </location>
</feature>
<dbReference type="PANTHER" id="PTHR11200:SF257">
    <property type="entry name" value="PHOSPHOINOSITIDE 5-PHOSPHATASE"/>
    <property type="match status" value="1"/>
</dbReference>
<dbReference type="OrthoDB" id="405996at2759"/>
<dbReference type="STRING" id="379508.A5E694"/>
<dbReference type="eggNOG" id="KOG0566">
    <property type="taxonomic scope" value="Eukaryota"/>
</dbReference>
<evidence type="ECO:0000256" key="5">
    <source>
        <dbReference type="SAM" id="MobiDB-lite"/>
    </source>
</evidence>
<dbReference type="GO" id="GO:0046856">
    <property type="term" value="P:phosphatidylinositol dephosphorylation"/>
    <property type="evidence" value="ECO:0007669"/>
    <property type="project" value="InterPro"/>
</dbReference>
<dbReference type="GO" id="GO:0043813">
    <property type="term" value="F:phosphatidylinositol-3,5-bisphosphate 5-phosphatase activity"/>
    <property type="evidence" value="ECO:0007669"/>
    <property type="project" value="TreeGrafter"/>
</dbReference>
<dbReference type="GO" id="GO:0016020">
    <property type="term" value="C:membrane"/>
    <property type="evidence" value="ECO:0007669"/>
    <property type="project" value="TreeGrafter"/>
</dbReference>
<dbReference type="Pfam" id="PF22669">
    <property type="entry name" value="Exo_endo_phos2"/>
    <property type="match status" value="1"/>
</dbReference>
<dbReference type="FunCoup" id="A5E694">
    <property type="interactions" value="355"/>
</dbReference>
<feature type="compositionally biased region" description="Polar residues" evidence="5">
    <location>
        <begin position="1124"/>
        <end position="1137"/>
    </location>
</feature>
<accession>A5E694</accession>
<dbReference type="Gene3D" id="3.60.10.10">
    <property type="entry name" value="Endonuclease/exonuclease/phosphatase"/>
    <property type="match status" value="1"/>
</dbReference>
<feature type="domain" description="SAC" evidence="6">
    <location>
        <begin position="145"/>
        <end position="482"/>
    </location>
</feature>
<feature type="region of interest" description="Disordered" evidence="5">
    <location>
        <begin position="1079"/>
        <end position="1196"/>
    </location>
</feature>
<dbReference type="VEuPathDB" id="FungiDB:LELG_05133"/>
<dbReference type="GO" id="GO:0005737">
    <property type="term" value="C:cytoplasm"/>
    <property type="evidence" value="ECO:0007669"/>
    <property type="project" value="TreeGrafter"/>
</dbReference>
<feature type="compositionally biased region" description="Basic and acidic residues" evidence="5">
    <location>
        <begin position="1166"/>
        <end position="1175"/>
    </location>
</feature>
<feature type="region of interest" description="Disordered" evidence="5">
    <location>
        <begin position="934"/>
        <end position="1067"/>
    </location>
</feature>
<evidence type="ECO:0000256" key="4">
    <source>
        <dbReference type="ARBA" id="ARBA00022801"/>
    </source>
</evidence>
<dbReference type="GeneID" id="5230842"/>
<evidence type="ECO:0000259" key="6">
    <source>
        <dbReference type="PROSITE" id="PS50275"/>
    </source>
</evidence>
<reference evidence="7 8" key="1">
    <citation type="journal article" date="2009" name="Nature">
        <title>Evolution of pathogenicity and sexual reproduction in eight Candida genomes.</title>
        <authorList>
            <person name="Butler G."/>
            <person name="Rasmussen M.D."/>
            <person name="Lin M.F."/>
            <person name="Santos M.A."/>
            <person name="Sakthikumar S."/>
            <person name="Munro C.A."/>
            <person name="Rheinbay E."/>
            <person name="Grabherr M."/>
            <person name="Forche A."/>
            <person name="Reedy J.L."/>
            <person name="Agrafioti I."/>
            <person name="Arnaud M.B."/>
            <person name="Bates S."/>
            <person name="Brown A.J."/>
            <person name="Brunke S."/>
            <person name="Costanzo M.C."/>
            <person name="Fitzpatrick D.A."/>
            <person name="de Groot P.W."/>
            <person name="Harris D."/>
            <person name="Hoyer L.L."/>
            <person name="Hube B."/>
            <person name="Klis F.M."/>
            <person name="Kodira C."/>
            <person name="Lennard N."/>
            <person name="Logue M.E."/>
            <person name="Martin R."/>
            <person name="Neiman A.M."/>
            <person name="Nikolaou E."/>
            <person name="Quail M.A."/>
            <person name="Quinn J."/>
            <person name="Santos M.C."/>
            <person name="Schmitzberger F.F."/>
            <person name="Sherlock G."/>
            <person name="Shah P."/>
            <person name="Silverstein K.A."/>
            <person name="Skrzypek M.S."/>
            <person name="Soll D."/>
            <person name="Staggs R."/>
            <person name="Stansfield I."/>
            <person name="Stumpf M.P."/>
            <person name="Sudbery P.E."/>
            <person name="Srikantha T."/>
            <person name="Zeng Q."/>
            <person name="Berman J."/>
            <person name="Berriman M."/>
            <person name="Heitman J."/>
            <person name="Gow N.A."/>
            <person name="Lorenz M.C."/>
            <person name="Birren B.W."/>
            <person name="Kellis M."/>
            <person name="Cuomo C.A."/>
        </authorList>
    </citation>
    <scope>NUCLEOTIDE SEQUENCE [LARGE SCALE GENOMIC DNA]</scope>
    <source>
        <strain evidence="8">ATCC 11503 / BCRC 21390 / CBS 2605 / JCM 1781 / NBRC 1676 / NRRL YB-4239</strain>
    </source>
</reference>
<dbReference type="SMART" id="SM00128">
    <property type="entry name" value="IPPc"/>
    <property type="match status" value="1"/>
</dbReference>
<dbReference type="Proteomes" id="UP000001996">
    <property type="component" value="Unassembled WGS sequence"/>
</dbReference>
<dbReference type="PANTHER" id="PTHR11200">
    <property type="entry name" value="INOSITOL 5-PHOSPHATASE"/>
    <property type="match status" value="1"/>
</dbReference>
<dbReference type="GO" id="GO:0004439">
    <property type="term" value="F:phosphatidylinositol-4,5-bisphosphate 5-phosphatase activity"/>
    <property type="evidence" value="ECO:0007669"/>
    <property type="project" value="UniProtKB-EC"/>
</dbReference>
<dbReference type="InterPro" id="IPR036691">
    <property type="entry name" value="Endo/exonu/phosph_ase_sf"/>
</dbReference>
<dbReference type="SUPFAM" id="SSF56219">
    <property type="entry name" value="DNase I-like"/>
    <property type="match status" value="1"/>
</dbReference>
<dbReference type="InterPro" id="IPR002013">
    <property type="entry name" value="SAC_dom"/>
</dbReference>
<dbReference type="AlphaFoldDB" id="A5E694"/>
<dbReference type="InterPro" id="IPR000300">
    <property type="entry name" value="IPPc"/>
</dbReference>
<evidence type="ECO:0000313" key="8">
    <source>
        <dbReference type="Proteomes" id="UP000001996"/>
    </source>
</evidence>
<evidence type="ECO:0000256" key="2">
    <source>
        <dbReference type="ARBA" id="ARBA00009678"/>
    </source>
</evidence>
<dbReference type="HOGENOM" id="CLU_003016_2_0_1"/>
<dbReference type="OMA" id="HPCHELR"/>
<protein>
    <recommendedName>
        <fullName evidence="3">phosphoinositide 5-phosphatase</fullName>
        <ecNumber evidence="3">3.1.3.36</ecNumber>
    </recommendedName>
</protein>
<dbReference type="EMBL" id="CH981531">
    <property type="protein sequence ID" value="EDK46952.1"/>
    <property type="molecule type" value="Genomic_DNA"/>
</dbReference>
<comment type="similarity">
    <text evidence="2">In the central section; belongs to the inositol 1,4,5-trisphosphate 5-phosphatase family.</text>
</comment>
<organism evidence="7 8">
    <name type="scientific">Lodderomyces elongisporus (strain ATCC 11503 / CBS 2605 / JCM 1781 / NBRC 1676 / NRRL YB-4239)</name>
    <name type="common">Yeast</name>
    <name type="synonym">Saccharomyces elongisporus</name>
    <dbReference type="NCBI Taxonomy" id="379508"/>
    <lineage>
        <taxon>Eukaryota</taxon>
        <taxon>Fungi</taxon>
        <taxon>Dikarya</taxon>
        <taxon>Ascomycota</taxon>
        <taxon>Saccharomycotina</taxon>
        <taxon>Pichiomycetes</taxon>
        <taxon>Debaryomycetaceae</taxon>
        <taxon>Candida/Lodderomyces clade</taxon>
        <taxon>Lodderomyces</taxon>
    </lineage>
</organism>
<keyword evidence="4" id="KW-0378">Hydrolase</keyword>
<evidence type="ECO:0000256" key="3">
    <source>
        <dbReference type="ARBA" id="ARBA00013044"/>
    </source>
</evidence>
<evidence type="ECO:0000256" key="1">
    <source>
        <dbReference type="ARBA" id="ARBA00008943"/>
    </source>
</evidence>
<dbReference type="PROSITE" id="PS50275">
    <property type="entry name" value="SAC"/>
    <property type="match status" value="1"/>
</dbReference>
<dbReference type="EC" id="3.1.3.36" evidence="3"/>
<keyword evidence="8" id="KW-1185">Reference proteome</keyword>
<proteinExistence type="inferred from homology"/>
<dbReference type="KEGG" id="lel:PVL30_005268"/>
<feature type="compositionally biased region" description="Polar residues" evidence="5">
    <location>
        <begin position="1016"/>
        <end position="1025"/>
    </location>
</feature>
<name>A5E694_LODEL</name>
<sequence>MKLLYKDEPRTLVLSSETYSLTFRTNSKQTQLPKPTVNLDLVPNASISRDENFRPLLRRDISGCLGLIYIEKQIYLAVITRATKKVASPIHGETVDKIDSVDFVSLNSNEWDFIEIDSLGYPILTADEADEEKYSNRVQHPCWEFKKLLSNGSFYYSNDFDLTSTLQSRGVEDSLDTISHYLPQYMWNSFLIDDMIQFRSNLDKHNQLILDDNRFLTSVIRGFAKSVPTREGDDRFTIISKQSWKRAGTRYNTRGIDDNGNVANFVETEFIYYNSLRSSVFTYTQIRGSVPTFWEQDSSLMNPKITLTRSAEATQPVFNKHFADLSESYGVCHIVDLLSKTKSAEIQLSNRYRQLLKNSDRKEEIDYTDFDFHQETKVGGFASAVKILRLLDESLHQFGFFSYDLDLNQEITRQDGVFRVNCLDCLDRTNLIEQVISRTVLDLILQSQSSSRANQVRAENLKLLHNALWADNGDAISQIYTGTNALKSSFSRSGKMNIAGALSDVTKSVSRMYQNTFVDGKKQSTIDLLLGVAGPNSRKVKIYDPASEFVSAGLKQQLHLFSTNENIKIFTGTYNVNALEPSSNVDLTAWLFPPENESLPDIYAIGFQELIELNAGAILNADASRPAKWAELLNAQLNSQHGSAHEKYVLLRTESIASMSIFLFVKQSAVHHVTKVSGSYKKTGLGGIAANKGACAVRFEYGATSFSLITSHLAAGTTAVMERFNDYSTIMNGLVFTRNYSIQDHDHVIWFGDLNYRLSLPNYQCRELVENGAFDELIQSDQLTEERRNRGAFQEFNEGLVKFYPTYKFDKGTSDYDTSEKQRTPSWTDRVLFISNKKKRNDLQQLNYNSVMDIFLSDHKPVYATFEAKVEFIDKEKKAEITKSLYDAYRKEHGSFADLVSLHTLSPTPSTSSRNEGFAQDALNDLNLLDDFDPNALSLPSRPHPNSTAPKRVPPPPAARKVVPRETAKNGFGGLIKGANGLKKPNGLPHRLPPPPRSYSSTSIDSTAKPRLDSNVGISTANPNMATAKPNIKPRGLPPAPQSYSLLDENTVPTPPAPRSVTASPAPMKVPIGFSSSPLVPLSRTGSNASSLNQSPIASPAPSRSVKSPPMEHSKPPLVPTKPSALSASKIKTTPLNNEDEGEGEGEPEGEVERKVDIADNSSKVGNKEVIKKEAPVPPAARSMRTMSDWKPLVPK</sequence>